<organism evidence="2 3">
    <name type="scientific">Neoarthrinium moseri</name>
    <dbReference type="NCBI Taxonomy" id="1658444"/>
    <lineage>
        <taxon>Eukaryota</taxon>
        <taxon>Fungi</taxon>
        <taxon>Dikarya</taxon>
        <taxon>Ascomycota</taxon>
        <taxon>Pezizomycotina</taxon>
        <taxon>Sordariomycetes</taxon>
        <taxon>Xylariomycetidae</taxon>
        <taxon>Amphisphaeriales</taxon>
        <taxon>Apiosporaceae</taxon>
        <taxon>Neoarthrinium</taxon>
    </lineage>
</organism>
<protein>
    <submittedName>
        <fullName evidence="2">Uncharacterized protein</fullName>
    </submittedName>
</protein>
<evidence type="ECO:0000313" key="2">
    <source>
        <dbReference type="EMBL" id="KAI1857480.1"/>
    </source>
</evidence>
<evidence type="ECO:0000313" key="3">
    <source>
        <dbReference type="Proteomes" id="UP000829685"/>
    </source>
</evidence>
<dbReference type="PANTHER" id="PTHR38111:SF2">
    <property type="entry name" value="FINGER DOMAIN PROTEIN, PUTATIVE (AFU_ORTHOLOGUE AFUA_1G01560)-RELATED"/>
    <property type="match status" value="1"/>
</dbReference>
<keyword evidence="1" id="KW-0539">Nucleus</keyword>
<dbReference type="AlphaFoldDB" id="A0A9P9WD20"/>
<dbReference type="EMBL" id="JAFIMR010000040">
    <property type="protein sequence ID" value="KAI1857480.1"/>
    <property type="molecule type" value="Genomic_DNA"/>
</dbReference>
<name>A0A9P9WD20_9PEZI</name>
<comment type="caution">
    <text evidence="2">The sequence shown here is derived from an EMBL/GenBank/DDBJ whole genome shotgun (WGS) entry which is preliminary data.</text>
</comment>
<dbReference type="InterPro" id="IPR053178">
    <property type="entry name" value="Osmoadaptation_assoc"/>
</dbReference>
<reference evidence="2" key="1">
    <citation type="submission" date="2021-03" db="EMBL/GenBank/DDBJ databases">
        <title>Revisited historic fungal species revealed as producer of novel bioactive compounds through whole genome sequencing and comparative genomics.</title>
        <authorList>
            <person name="Vignolle G.A."/>
            <person name="Hochenegger N."/>
            <person name="Mach R.L."/>
            <person name="Mach-Aigner A.R."/>
            <person name="Javad Rahimi M."/>
            <person name="Salim K.A."/>
            <person name="Chan C.M."/>
            <person name="Lim L.B.L."/>
            <person name="Cai F."/>
            <person name="Druzhinina I.S."/>
            <person name="U'Ren J.M."/>
            <person name="Derntl C."/>
        </authorList>
    </citation>
    <scope>NUCLEOTIDE SEQUENCE</scope>
    <source>
        <strain evidence="2">TUCIM 5799</strain>
    </source>
</reference>
<sequence>MCDETWPTCSACKRAERKCSGPPSYKFVINGCHSTSANKKEFPASFDANATIQDTRTVEPAESSFSSGRLTTIVKVQKKEASGGDSFHSVRLTPSNPRNEHVTKADLLSAKLLYYLEVSAGSECDLQMWGHSLKLLPRFLDGSAALRHAVDLLLTCWSNLQQKGSITDSLDLTLYNQALRSLQEALQGALVDPVSCLTSSTLAAQTVLQKVEIAFDHLKHDVLEGRESIFSEPSWTKALRNAVSAIGFQNPITGLIYNFWIEMTVWPTLVHLLARLHQSPSHSMLAMELALRSNSALEYLRQLDVEVFLKAMGTGEIRKTENRYRTNDKAWTGVDVFPTCYSFINYELANWFATHAFFTVAFSRMLQAAYSFLGHVDEVVEITAKAYSCRIWLAFPWMERRKPLELGVVPQLCLSFEGGNSIERRMVLSSLEEIKPSTAAFQWTEAAIVTQVLALTGRLQLIEGRS</sequence>
<dbReference type="InterPro" id="IPR001138">
    <property type="entry name" value="Zn2Cys6_DnaBD"/>
</dbReference>
<keyword evidence="3" id="KW-1185">Reference proteome</keyword>
<dbReference type="GO" id="GO:0008270">
    <property type="term" value="F:zinc ion binding"/>
    <property type="evidence" value="ECO:0007669"/>
    <property type="project" value="InterPro"/>
</dbReference>
<proteinExistence type="predicted"/>
<dbReference type="Proteomes" id="UP000829685">
    <property type="component" value="Unassembled WGS sequence"/>
</dbReference>
<dbReference type="PANTHER" id="PTHR38111">
    <property type="entry name" value="ZN(2)-C6 FUNGAL-TYPE DOMAIN-CONTAINING PROTEIN-RELATED"/>
    <property type="match status" value="1"/>
</dbReference>
<evidence type="ECO:0000256" key="1">
    <source>
        <dbReference type="ARBA" id="ARBA00023242"/>
    </source>
</evidence>
<gene>
    <name evidence="2" type="ORF">JX265_011215</name>
</gene>
<dbReference type="GO" id="GO:0000981">
    <property type="term" value="F:DNA-binding transcription factor activity, RNA polymerase II-specific"/>
    <property type="evidence" value="ECO:0007669"/>
    <property type="project" value="InterPro"/>
</dbReference>
<dbReference type="CDD" id="cd00067">
    <property type="entry name" value="GAL4"/>
    <property type="match status" value="1"/>
</dbReference>
<accession>A0A9P9WD20</accession>